<dbReference type="Pfam" id="PF00106">
    <property type="entry name" value="adh_short"/>
    <property type="match status" value="2"/>
</dbReference>
<evidence type="ECO:0000256" key="9">
    <source>
        <dbReference type="ARBA" id="ARBA00023239"/>
    </source>
</evidence>
<keyword evidence="6" id="KW-0560">Oxidoreductase</keyword>
<evidence type="ECO:0000256" key="2">
    <source>
        <dbReference type="ARBA" id="ARBA00005005"/>
    </source>
</evidence>
<evidence type="ECO:0000313" key="12">
    <source>
        <dbReference type="EMBL" id="KAL0471544.1"/>
    </source>
</evidence>
<evidence type="ECO:0000256" key="5">
    <source>
        <dbReference type="ARBA" id="ARBA00022857"/>
    </source>
</evidence>
<dbReference type="EMBL" id="JAVLET010000003">
    <property type="protein sequence ID" value="KAL0471544.1"/>
    <property type="molecule type" value="Genomic_DNA"/>
</dbReference>
<evidence type="ECO:0000256" key="10">
    <source>
        <dbReference type="SAM" id="MobiDB-lite"/>
    </source>
</evidence>
<evidence type="ECO:0000256" key="4">
    <source>
        <dbReference type="ARBA" id="ARBA00022832"/>
    </source>
</evidence>
<dbReference type="InterPro" id="IPR029069">
    <property type="entry name" value="HotDog_dom_sf"/>
</dbReference>
<protein>
    <submittedName>
        <fullName evidence="12">2-enoyl-CoA hydratase</fullName>
    </submittedName>
</protein>
<evidence type="ECO:0000313" key="13">
    <source>
        <dbReference type="Proteomes" id="UP001451303"/>
    </source>
</evidence>
<sequence length="894" mass="96356">MAEQLRFDGQVVVVTGAGGGLGKAYCLFFGSRGASVVVNDLGASFKGEGNSTKAADVVVNEIKAAGGKAVANYDSVENGDKIIETAIKEFGRIDILINNAGILRDISFKNMKDEDWDLIFKVHVKGSYKTARAAWPYFRKQKFGRVINTASAAGLFGNFGQANYSAAKLGMVGFTETLAKEGLKYNIISNVIAPIAASRMTETVMPPDLLALMKPEWVVPLVAVLVHKNNTSETGSIFEVGGGHVAKLRWERSSGLLLKADESYTPGAIIKKWDQVTDFSNPQYPTGPNDFLALLEESLKLGPNDPGEKVDFKGRVALVTGGGAGIGRAYCLAFARAGASVVVNDLVNPDDVVNEIKKMGGKAVGAKFSAEDGDAVVKAAIDAFGRVDIVVNNAGILRDKAFHNMDDSLWDPVMNVHARGTYKVTKAAWPYFLKQKYGRVLNTTSTSGIYGNFGQANYSAAKCAILGFSRAIALEGAKYNIYVNTIAPNAGTAMTKTILPEELVQAFKPDYVAPLVLALCSDKVPKKPTGGLYEVGSGWCGQTRWQRSGGHGFPVDVPLTPEEVVKHWNDIVTFDSRADHPEKASDSIEKIMANMENRVGEGKSGAAENEHLTAIKKFTGVEGKGTEYTFTERDVCLYNLGIGAKRTDIKYIFEGNEDFEVVPTFGVIPPFNTEMPFSFDDIVPNFSPMMLLHGEQYLEVRKYPIPTSGRLVSKGKLLEVVDKGSAAIVKQGITTFNAETGEELFYNEMTVFLRGCGGFGGQKKPADRGASTAANKPPARSPDAVVEVQTTEEQAAIYRLSGDYNPLHVDPAFAKVGGFKVPILHGLCSFGIAGKAVYEKYGKFKNIKVRFAGTVNPGQTLVTEMWKEGNKVVFQTKVKETGKLAISGAAAELA</sequence>
<dbReference type="InterPro" id="IPR051687">
    <property type="entry name" value="Peroxisomal_Beta-Oxidation"/>
</dbReference>
<gene>
    <name evidence="12" type="ORF">QR685DRAFT_519463</name>
</gene>
<evidence type="ECO:0000259" key="11">
    <source>
        <dbReference type="SMART" id="SM00822"/>
    </source>
</evidence>
<dbReference type="InterPro" id="IPR057326">
    <property type="entry name" value="KR_dom"/>
</dbReference>
<dbReference type="SUPFAM" id="SSF51735">
    <property type="entry name" value="NAD(P)-binding Rossmann-fold domains"/>
    <property type="match status" value="2"/>
</dbReference>
<accession>A0ABR3DG14</accession>
<dbReference type="Proteomes" id="UP001451303">
    <property type="component" value="Unassembled WGS sequence"/>
</dbReference>
<evidence type="ECO:0000256" key="7">
    <source>
        <dbReference type="ARBA" id="ARBA00023098"/>
    </source>
</evidence>
<comment type="subcellular location">
    <subcellularLocation>
        <location evidence="1">Peroxisome</location>
    </subcellularLocation>
</comment>
<organism evidence="12 13">
    <name type="scientific">Neurospora intermedia</name>
    <dbReference type="NCBI Taxonomy" id="5142"/>
    <lineage>
        <taxon>Eukaryota</taxon>
        <taxon>Fungi</taxon>
        <taxon>Dikarya</taxon>
        <taxon>Ascomycota</taxon>
        <taxon>Pezizomycotina</taxon>
        <taxon>Sordariomycetes</taxon>
        <taxon>Sordariomycetidae</taxon>
        <taxon>Sordariales</taxon>
        <taxon>Sordariaceae</taxon>
        <taxon>Neurospora</taxon>
    </lineage>
</organism>
<dbReference type="CDD" id="cd05353">
    <property type="entry name" value="hydroxyacyl-CoA-like_DH_SDR_c-like"/>
    <property type="match status" value="2"/>
</dbReference>
<dbReference type="PRINTS" id="PR00081">
    <property type="entry name" value="GDHRDH"/>
</dbReference>
<evidence type="ECO:0000256" key="8">
    <source>
        <dbReference type="ARBA" id="ARBA00023140"/>
    </source>
</evidence>
<evidence type="ECO:0000256" key="1">
    <source>
        <dbReference type="ARBA" id="ARBA00004275"/>
    </source>
</evidence>
<evidence type="ECO:0000256" key="6">
    <source>
        <dbReference type="ARBA" id="ARBA00023002"/>
    </source>
</evidence>
<comment type="caution">
    <text evidence="12">The sequence shown here is derived from an EMBL/GenBank/DDBJ whole genome shotgun (WGS) entry which is preliminary data.</text>
</comment>
<reference evidence="12 13" key="1">
    <citation type="submission" date="2023-09" db="EMBL/GenBank/DDBJ databases">
        <title>Multi-omics analysis of a traditional fermented food reveals byproduct-associated fungal strains for waste-to-food upcycling.</title>
        <authorList>
            <consortium name="Lawrence Berkeley National Laboratory"/>
            <person name="Rekdal V.M."/>
            <person name="Villalobos-Escobedo J.M."/>
            <person name="Rodriguez-Valeron N."/>
            <person name="Garcia M.O."/>
            <person name="Vasquez D.P."/>
            <person name="Damayanti I."/>
            <person name="Sorensen P.M."/>
            <person name="Baidoo E.E."/>
            <person name="De Carvalho A.C."/>
            <person name="Riley R."/>
            <person name="Lipzen A."/>
            <person name="He G."/>
            <person name="Yan M."/>
            <person name="Haridas S."/>
            <person name="Daum C."/>
            <person name="Yoshinaga Y."/>
            <person name="Ng V."/>
            <person name="Grigoriev I.V."/>
            <person name="Munk R."/>
            <person name="Nuraida L."/>
            <person name="Wijaya C.H."/>
            <person name="Morales P.-C."/>
            <person name="Keasling J.D."/>
        </authorList>
    </citation>
    <scope>NUCLEOTIDE SEQUENCE [LARGE SCALE GENOMIC DNA]</scope>
    <source>
        <strain evidence="12 13">FGSC 2613</strain>
    </source>
</reference>
<proteinExistence type="inferred from homology"/>
<dbReference type="Pfam" id="PF22622">
    <property type="entry name" value="MFE-2_hydrat-2_N"/>
    <property type="match status" value="1"/>
</dbReference>
<dbReference type="PANTHER" id="PTHR45024:SF2">
    <property type="entry name" value="SCP2 DOMAIN-CONTAINING PROTEIN"/>
    <property type="match status" value="1"/>
</dbReference>
<dbReference type="Gene3D" id="3.40.50.720">
    <property type="entry name" value="NAD(P)-binding Rossmann-like Domain"/>
    <property type="match status" value="2"/>
</dbReference>
<dbReference type="SUPFAM" id="SSF54637">
    <property type="entry name" value="Thioesterase/thiol ester dehydrase-isomerase"/>
    <property type="match status" value="2"/>
</dbReference>
<dbReference type="PRINTS" id="PR00080">
    <property type="entry name" value="SDRFAMILY"/>
</dbReference>
<keyword evidence="5" id="KW-0521">NADP</keyword>
<dbReference type="SMART" id="SM00822">
    <property type="entry name" value="PKS_KR"/>
    <property type="match status" value="1"/>
</dbReference>
<keyword evidence="8" id="KW-0576">Peroxisome</keyword>
<dbReference type="InterPro" id="IPR054357">
    <property type="entry name" value="MFE-2_N"/>
</dbReference>
<dbReference type="InterPro" id="IPR002539">
    <property type="entry name" value="MaoC-like_dom"/>
</dbReference>
<dbReference type="InterPro" id="IPR036291">
    <property type="entry name" value="NAD(P)-bd_dom_sf"/>
</dbReference>
<feature type="region of interest" description="Disordered" evidence="10">
    <location>
        <begin position="763"/>
        <end position="782"/>
    </location>
</feature>
<dbReference type="PANTHER" id="PTHR45024">
    <property type="entry name" value="DEHYDROGENASES, SHORT CHAIN"/>
    <property type="match status" value="1"/>
</dbReference>
<dbReference type="InterPro" id="IPR002347">
    <property type="entry name" value="SDR_fam"/>
</dbReference>
<keyword evidence="4" id="KW-0276">Fatty acid metabolism</keyword>
<keyword evidence="7" id="KW-0443">Lipid metabolism</keyword>
<keyword evidence="9" id="KW-0456">Lyase</keyword>
<name>A0ABR3DG14_NEUIN</name>
<evidence type="ECO:0000256" key="3">
    <source>
        <dbReference type="ARBA" id="ARBA00006484"/>
    </source>
</evidence>
<comment type="similarity">
    <text evidence="3">Belongs to the short-chain dehydrogenases/reductases (SDR) family.</text>
</comment>
<dbReference type="Pfam" id="PF01575">
    <property type="entry name" value="MaoC_dehydratas"/>
    <property type="match status" value="1"/>
</dbReference>
<dbReference type="Gene3D" id="3.10.129.10">
    <property type="entry name" value="Hotdog Thioesterase"/>
    <property type="match status" value="1"/>
</dbReference>
<comment type="pathway">
    <text evidence="2">Lipid metabolism; fatty acid beta-oxidation.</text>
</comment>
<dbReference type="CDD" id="cd03448">
    <property type="entry name" value="HDE_HSD"/>
    <property type="match status" value="1"/>
</dbReference>
<dbReference type="PROSITE" id="PS00061">
    <property type="entry name" value="ADH_SHORT"/>
    <property type="match status" value="1"/>
</dbReference>
<feature type="domain" description="Ketoreductase" evidence="11">
    <location>
        <begin position="315"/>
        <end position="489"/>
    </location>
</feature>
<dbReference type="InterPro" id="IPR020904">
    <property type="entry name" value="Sc_DH/Rdtase_CS"/>
</dbReference>
<keyword evidence="13" id="KW-1185">Reference proteome</keyword>